<reference evidence="3" key="2">
    <citation type="submission" date="2023-01" db="EMBL/GenBank/DDBJ databases">
        <authorList>
            <person name="Petersen C."/>
        </authorList>
    </citation>
    <scope>NUCLEOTIDE SEQUENCE</scope>
    <source>
        <strain evidence="3">IBT 15450</strain>
    </source>
</reference>
<dbReference type="GO" id="GO:0006826">
    <property type="term" value="P:iron ion transport"/>
    <property type="evidence" value="ECO:0007669"/>
    <property type="project" value="TreeGrafter"/>
</dbReference>
<keyword evidence="1" id="KW-0813">Transport</keyword>
<keyword evidence="2" id="KW-0472">Membrane</keyword>
<evidence type="ECO:0000313" key="4">
    <source>
        <dbReference type="Proteomes" id="UP001219568"/>
    </source>
</evidence>
<dbReference type="GO" id="GO:0006879">
    <property type="term" value="P:intracellular iron ion homeostasis"/>
    <property type="evidence" value="ECO:0007669"/>
    <property type="project" value="TreeGrafter"/>
</dbReference>
<organism evidence="3 4">
    <name type="scientific">Penicillium canescens</name>
    <dbReference type="NCBI Taxonomy" id="5083"/>
    <lineage>
        <taxon>Eukaryota</taxon>
        <taxon>Fungi</taxon>
        <taxon>Dikarya</taxon>
        <taxon>Ascomycota</taxon>
        <taxon>Pezizomycotina</taxon>
        <taxon>Eurotiomycetes</taxon>
        <taxon>Eurotiomycetidae</taxon>
        <taxon>Eurotiales</taxon>
        <taxon>Aspergillaceae</taxon>
        <taxon>Penicillium</taxon>
    </lineage>
</organism>
<dbReference type="GO" id="GO:0015677">
    <property type="term" value="P:copper ion import"/>
    <property type="evidence" value="ECO:0007669"/>
    <property type="project" value="TreeGrafter"/>
</dbReference>
<comment type="caution">
    <text evidence="3">The sequence shown here is derived from an EMBL/GenBank/DDBJ whole genome shotgun (WGS) entry which is preliminary data.</text>
</comment>
<keyword evidence="2" id="KW-0812">Transmembrane</keyword>
<sequence length="242" mass="28386">MQFAMKCHYILAAATMSALAYHLIERQSMYRWYLLGGVCLWLLSSLVDCMTTLFAHRPWRSFRHEVELSAFNQLLWLDVVLPRHRMIYPGQYVQLHFPRAGFRARLQFISLFVAFWEESATGRTLHMVARPQPGLTLRLYEGVKQRHVRDARGNIQREKLHQVTKQPVIVFGPYGHYHNLNTFGTIIFVVEDIGFYRILSYIEMLVQASRDRKAMIRKVEVLWEVEDSRYGMLGILTGPQPI</sequence>
<evidence type="ECO:0000256" key="1">
    <source>
        <dbReference type="ARBA" id="ARBA00022448"/>
    </source>
</evidence>
<dbReference type="Proteomes" id="UP001219568">
    <property type="component" value="Unassembled WGS sequence"/>
</dbReference>
<accession>A0AAD6IMA7</accession>
<protein>
    <recommendedName>
        <fullName evidence="5">FAD-binding FR-type domain-containing protein</fullName>
    </recommendedName>
</protein>
<gene>
    <name evidence="3" type="ORF">N7460_000289</name>
</gene>
<dbReference type="InterPro" id="IPR039261">
    <property type="entry name" value="FNR_nucleotide-bd"/>
</dbReference>
<feature type="transmembrane region" description="Helical" evidence="2">
    <location>
        <begin position="30"/>
        <end position="55"/>
    </location>
</feature>
<evidence type="ECO:0000256" key="2">
    <source>
        <dbReference type="SAM" id="Phobius"/>
    </source>
</evidence>
<name>A0AAD6IMA7_PENCN</name>
<dbReference type="AlphaFoldDB" id="A0AAD6IMA7"/>
<dbReference type="EMBL" id="JAQJZL010000001">
    <property type="protein sequence ID" value="KAJ6057015.1"/>
    <property type="molecule type" value="Genomic_DNA"/>
</dbReference>
<evidence type="ECO:0008006" key="5">
    <source>
        <dbReference type="Google" id="ProtNLM"/>
    </source>
</evidence>
<dbReference type="Gene3D" id="3.40.50.80">
    <property type="entry name" value="Nucleotide-binding domain of ferredoxin-NADP reductase (FNR) module"/>
    <property type="match status" value="1"/>
</dbReference>
<dbReference type="GO" id="GO:0000293">
    <property type="term" value="F:ferric-chelate reductase activity"/>
    <property type="evidence" value="ECO:0007669"/>
    <property type="project" value="TreeGrafter"/>
</dbReference>
<keyword evidence="4" id="KW-1185">Reference proteome</keyword>
<dbReference type="PANTHER" id="PTHR32361:SF9">
    <property type="entry name" value="FERRIC REDUCTASE TRANSMEMBRANE COMPONENT 3-RELATED"/>
    <property type="match status" value="1"/>
</dbReference>
<evidence type="ECO:0000313" key="3">
    <source>
        <dbReference type="EMBL" id="KAJ6057015.1"/>
    </source>
</evidence>
<proteinExistence type="predicted"/>
<dbReference type="GO" id="GO:0005886">
    <property type="term" value="C:plasma membrane"/>
    <property type="evidence" value="ECO:0007669"/>
    <property type="project" value="TreeGrafter"/>
</dbReference>
<keyword evidence="2" id="KW-1133">Transmembrane helix</keyword>
<reference evidence="3" key="1">
    <citation type="journal article" date="2023" name="IMA Fungus">
        <title>Comparative genomic study of the Penicillium genus elucidates a diverse pangenome and 15 lateral gene transfer events.</title>
        <authorList>
            <person name="Petersen C."/>
            <person name="Sorensen T."/>
            <person name="Nielsen M.R."/>
            <person name="Sondergaard T.E."/>
            <person name="Sorensen J.L."/>
            <person name="Fitzpatrick D.A."/>
            <person name="Frisvad J.C."/>
            <person name="Nielsen K.L."/>
        </authorList>
    </citation>
    <scope>NUCLEOTIDE SEQUENCE</scope>
    <source>
        <strain evidence="3">IBT 15450</strain>
    </source>
</reference>
<dbReference type="PANTHER" id="PTHR32361">
    <property type="entry name" value="FERRIC/CUPRIC REDUCTASE TRANSMEMBRANE COMPONENT"/>
    <property type="match status" value="1"/>
</dbReference>
<dbReference type="InterPro" id="IPR051410">
    <property type="entry name" value="Ferric/Cupric_Reductase"/>
</dbReference>